<dbReference type="RefSeq" id="WP_243512868.1">
    <property type="nucleotide sequence ID" value="NZ_CP094534.1"/>
</dbReference>
<name>A0ABY4B257_9BACT</name>
<dbReference type="Gene3D" id="1.10.510.10">
    <property type="entry name" value="Transferase(Phosphotransferase) domain 1"/>
    <property type="match status" value="1"/>
</dbReference>
<dbReference type="InterPro" id="IPR011009">
    <property type="entry name" value="Kinase-like_dom_sf"/>
</dbReference>
<keyword evidence="2" id="KW-1185">Reference proteome</keyword>
<reference evidence="1 2" key="1">
    <citation type="submission" date="2022-03" db="EMBL/GenBank/DDBJ databases">
        <title>Hymenobactersp. isolated from the air.</title>
        <authorList>
            <person name="Won M."/>
            <person name="Kwon S.-W."/>
        </authorList>
    </citation>
    <scope>NUCLEOTIDE SEQUENCE [LARGE SCALE GENOMIC DNA]</scope>
    <source>
        <strain evidence="1 2">KACC 22596</strain>
    </source>
</reference>
<dbReference type="EMBL" id="CP094534">
    <property type="protein sequence ID" value="UOE33199.1"/>
    <property type="molecule type" value="Genomic_DNA"/>
</dbReference>
<proteinExistence type="predicted"/>
<protein>
    <recommendedName>
        <fullName evidence="3">Protein kinase domain-containing protein</fullName>
    </recommendedName>
</protein>
<accession>A0ABY4B257</accession>
<evidence type="ECO:0000313" key="1">
    <source>
        <dbReference type="EMBL" id="UOE33199.1"/>
    </source>
</evidence>
<sequence>MEPKRYPRQLSRGANNAAIAISETEVGKLFNDDTRSDIGSEAEKMRFANEVNGLVVKFLRLETNEALGADMLVMERIYPIDFRAYEVEMREIWFDVFADELRALHQAGFVHRDLLRPSNLPGDRYDNILLTQQGLRLIDVGISVLQRQVGESFFRAYVQRELEELEVFRTFFLER</sequence>
<dbReference type="SUPFAM" id="SSF56112">
    <property type="entry name" value="Protein kinase-like (PK-like)"/>
    <property type="match status" value="1"/>
</dbReference>
<organism evidence="1 2">
    <name type="scientific">Hymenobacter monticola</name>
    <dbReference type="NCBI Taxonomy" id="1705399"/>
    <lineage>
        <taxon>Bacteria</taxon>
        <taxon>Pseudomonadati</taxon>
        <taxon>Bacteroidota</taxon>
        <taxon>Cytophagia</taxon>
        <taxon>Cytophagales</taxon>
        <taxon>Hymenobacteraceae</taxon>
        <taxon>Hymenobacter</taxon>
    </lineage>
</organism>
<dbReference type="Proteomes" id="UP000831390">
    <property type="component" value="Chromosome"/>
</dbReference>
<gene>
    <name evidence="1" type="ORF">MTP16_18985</name>
</gene>
<evidence type="ECO:0000313" key="2">
    <source>
        <dbReference type="Proteomes" id="UP000831390"/>
    </source>
</evidence>
<evidence type="ECO:0008006" key="3">
    <source>
        <dbReference type="Google" id="ProtNLM"/>
    </source>
</evidence>